<protein>
    <recommendedName>
        <fullName evidence="4">DUF2194 domain-containing protein</fullName>
    </recommendedName>
</protein>
<name>R7B310_9FIRM</name>
<evidence type="ECO:0008006" key="4">
    <source>
        <dbReference type="Google" id="ProtNLM"/>
    </source>
</evidence>
<organism evidence="2 3">
    <name type="scientific">Bacteroides pectinophilus CAG:437</name>
    <dbReference type="NCBI Taxonomy" id="1263051"/>
    <lineage>
        <taxon>Bacteria</taxon>
        <taxon>Bacillati</taxon>
        <taxon>Bacillota</taxon>
        <taxon>Clostridia</taxon>
        <taxon>Eubacteriales</taxon>
    </lineage>
</organism>
<evidence type="ECO:0000313" key="2">
    <source>
        <dbReference type="EMBL" id="CDD58552.1"/>
    </source>
</evidence>
<evidence type="ECO:0000256" key="1">
    <source>
        <dbReference type="SAM" id="Phobius"/>
    </source>
</evidence>
<dbReference type="EMBL" id="CBHH010000058">
    <property type="protein sequence ID" value="CDD58552.1"/>
    <property type="molecule type" value="Genomic_DNA"/>
</dbReference>
<dbReference type="Proteomes" id="UP000018141">
    <property type="component" value="Unassembled WGS sequence"/>
</dbReference>
<feature type="transmembrane region" description="Helical" evidence="1">
    <location>
        <begin position="7"/>
        <end position="24"/>
    </location>
</feature>
<proteinExistence type="predicted"/>
<comment type="caution">
    <text evidence="2">The sequence shown here is derived from an EMBL/GenBank/DDBJ whole genome shotgun (WGS) entry which is preliminary data.</text>
</comment>
<dbReference type="Pfam" id="PF09960">
    <property type="entry name" value="DUF2194"/>
    <property type="match status" value="1"/>
</dbReference>
<reference evidence="2" key="1">
    <citation type="submission" date="2012-11" db="EMBL/GenBank/DDBJ databases">
        <title>Dependencies among metagenomic species, viruses, plasmids and units of genetic variation.</title>
        <authorList>
            <person name="Nielsen H.B."/>
            <person name="Almeida M."/>
            <person name="Juncker A.S."/>
            <person name="Rasmussen S."/>
            <person name="Li J."/>
            <person name="Sunagawa S."/>
            <person name="Plichta D."/>
            <person name="Gautier L."/>
            <person name="Le Chatelier E."/>
            <person name="Peletier E."/>
            <person name="Bonde I."/>
            <person name="Nielsen T."/>
            <person name="Manichanh C."/>
            <person name="Arumugam M."/>
            <person name="Batto J."/>
            <person name="Santos M.B.Q.D."/>
            <person name="Blom N."/>
            <person name="Borruel N."/>
            <person name="Burgdorf K.S."/>
            <person name="Boumezbeur F."/>
            <person name="Casellas F."/>
            <person name="Dore J."/>
            <person name="Guarner F."/>
            <person name="Hansen T."/>
            <person name="Hildebrand F."/>
            <person name="Kaas R.S."/>
            <person name="Kennedy S."/>
            <person name="Kristiansen K."/>
            <person name="Kultima J.R."/>
            <person name="Leonard P."/>
            <person name="Levenez F."/>
            <person name="Lund O."/>
            <person name="Moumen B."/>
            <person name="Le Paslier D."/>
            <person name="Pons N."/>
            <person name="Pedersen O."/>
            <person name="Prifti E."/>
            <person name="Qin J."/>
            <person name="Raes J."/>
            <person name="Tap J."/>
            <person name="Tims S."/>
            <person name="Ussery D.W."/>
            <person name="Yamada T."/>
            <person name="MetaHit consortium"/>
            <person name="Renault P."/>
            <person name="Sicheritz-Ponten T."/>
            <person name="Bork P."/>
            <person name="Wang J."/>
            <person name="Brunak S."/>
            <person name="Ehrlich S.D."/>
        </authorList>
    </citation>
    <scope>NUCLEOTIDE SEQUENCE [LARGE SCALE GENOMIC DNA]</scope>
</reference>
<accession>R7B310</accession>
<keyword evidence="1" id="KW-0472">Membrane</keyword>
<evidence type="ECO:0000313" key="3">
    <source>
        <dbReference type="Proteomes" id="UP000018141"/>
    </source>
</evidence>
<keyword evidence="1" id="KW-0812">Transmembrane</keyword>
<dbReference type="AlphaFoldDB" id="R7B310"/>
<sequence>MVSRRNFLAITLIMFLVLFMFQFSEFMKNFYNDYGTNPYADSDTVLTQNTAIQTNDGVQAVADGNDYAVVIGSGSASSDTGRVIKQWCSYYSKNIIYVDDPSSYTPASQHMPEVIFIDSAGINYARYTEDIERIVNTGCTVIFCSLPSADTIKSNQRLSSLLGIREVVHDNAAIRGIRLFDGFMLGGGKWYIANNEKEEKYQDMQTNAAWYALKAGSKVYMAGVHDDMYGEIANEDEPCIIWRYRTDKSCIFAINADYAQSNTALGIYSAMLYEAEGSIIYPVVNSQSVIAVNYPSFADENSEQMKKRYSRTMTEAMRDIIWPNLSGLTNRLGAKVTYMVTPQYNYKDSAGPDADELEYYFRLFRENGDEAGWAAYNLQDSTMRQKIVADYDTFRRNVPDYRLVSMYINASGGDKTMSLLKTSLLKDVRTVVTDYDATDRLFTYLSSNVTELRTTNDGLGYSYMNDFKNRCIETALGYSSVTLDMTDVLAPDDNSPEWSDVYENFAINLDGYLGSYGAFDRNTVSETDSRVRRFMAVRCSSVRDGNEIRVTLAGVQDETQSGLQNEARDVTYYVLRTHGEEIEAVDGGSFKKIEDGAYLISAQQREFTVKLKDADALRYTD</sequence>
<gene>
    <name evidence="2" type="ORF">BN656_02126</name>
</gene>
<dbReference type="InterPro" id="IPR018695">
    <property type="entry name" value="DUF2194"/>
</dbReference>
<keyword evidence="1" id="KW-1133">Transmembrane helix</keyword>